<keyword evidence="2" id="KW-1185">Reference proteome</keyword>
<gene>
    <name evidence="1" type="ORF">FA95DRAFT_929255</name>
</gene>
<protein>
    <submittedName>
        <fullName evidence="1">Uncharacterized protein</fullName>
    </submittedName>
</protein>
<dbReference type="EMBL" id="MU276234">
    <property type="protein sequence ID" value="KAI0040042.1"/>
    <property type="molecule type" value="Genomic_DNA"/>
</dbReference>
<dbReference type="Proteomes" id="UP000814033">
    <property type="component" value="Unassembled WGS sequence"/>
</dbReference>
<organism evidence="1 2">
    <name type="scientific">Auriscalpium vulgare</name>
    <dbReference type="NCBI Taxonomy" id="40419"/>
    <lineage>
        <taxon>Eukaryota</taxon>
        <taxon>Fungi</taxon>
        <taxon>Dikarya</taxon>
        <taxon>Basidiomycota</taxon>
        <taxon>Agaricomycotina</taxon>
        <taxon>Agaricomycetes</taxon>
        <taxon>Russulales</taxon>
        <taxon>Auriscalpiaceae</taxon>
        <taxon>Auriscalpium</taxon>
    </lineage>
</organism>
<accession>A0ACB8R814</accession>
<reference evidence="1" key="2">
    <citation type="journal article" date="2022" name="New Phytol.">
        <title>Evolutionary transition to the ectomycorrhizal habit in the genomes of a hyperdiverse lineage of mushroom-forming fungi.</title>
        <authorList>
            <person name="Looney B."/>
            <person name="Miyauchi S."/>
            <person name="Morin E."/>
            <person name="Drula E."/>
            <person name="Courty P.E."/>
            <person name="Kohler A."/>
            <person name="Kuo A."/>
            <person name="LaButti K."/>
            <person name="Pangilinan J."/>
            <person name="Lipzen A."/>
            <person name="Riley R."/>
            <person name="Andreopoulos W."/>
            <person name="He G."/>
            <person name="Johnson J."/>
            <person name="Nolan M."/>
            <person name="Tritt A."/>
            <person name="Barry K.W."/>
            <person name="Grigoriev I.V."/>
            <person name="Nagy L.G."/>
            <person name="Hibbett D."/>
            <person name="Henrissat B."/>
            <person name="Matheny P.B."/>
            <person name="Labbe J."/>
            <person name="Martin F.M."/>
        </authorList>
    </citation>
    <scope>NUCLEOTIDE SEQUENCE</scope>
    <source>
        <strain evidence="1">FP105234-sp</strain>
    </source>
</reference>
<reference evidence="1" key="1">
    <citation type="submission" date="2021-02" db="EMBL/GenBank/DDBJ databases">
        <authorList>
            <consortium name="DOE Joint Genome Institute"/>
            <person name="Ahrendt S."/>
            <person name="Looney B.P."/>
            <person name="Miyauchi S."/>
            <person name="Morin E."/>
            <person name="Drula E."/>
            <person name="Courty P.E."/>
            <person name="Chicoki N."/>
            <person name="Fauchery L."/>
            <person name="Kohler A."/>
            <person name="Kuo A."/>
            <person name="Labutti K."/>
            <person name="Pangilinan J."/>
            <person name="Lipzen A."/>
            <person name="Riley R."/>
            <person name="Andreopoulos W."/>
            <person name="He G."/>
            <person name="Johnson J."/>
            <person name="Barry K.W."/>
            <person name="Grigoriev I.V."/>
            <person name="Nagy L."/>
            <person name="Hibbett D."/>
            <person name="Henrissat B."/>
            <person name="Matheny P.B."/>
            <person name="Labbe J."/>
            <person name="Martin F."/>
        </authorList>
    </citation>
    <scope>NUCLEOTIDE SEQUENCE</scope>
    <source>
        <strain evidence="1">FP105234-sp</strain>
    </source>
</reference>
<comment type="caution">
    <text evidence="1">The sequence shown here is derived from an EMBL/GenBank/DDBJ whole genome shotgun (WGS) entry which is preliminary data.</text>
</comment>
<evidence type="ECO:0000313" key="1">
    <source>
        <dbReference type="EMBL" id="KAI0040042.1"/>
    </source>
</evidence>
<name>A0ACB8R814_9AGAM</name>
<proteinExistence type="predicted"/>
<sequence>MVWAVVYKEDELFELDDVRDQDKLWNLLGPYMFLVATPKGSSYVLGSGNSSSRVISRGLLGTGLQDRTVGCWMDGAEGVASTGNRFLTSCSITESLRV</sequence>
<evidence type="ECO:0000313" key="2">
    <source>
        <dbReference type="Proteomes" id="UP000814033"/>
    </source>
</evidence>